<evidence type="ECO:0000313" key="10">
    <source>
        <dbReference type="Proteomes" id="UP000806542"/>
    </source>
</evidence>
<dbReference type="PANTHER" id="PTHR32481">
    <property type="entry name" value="AMINOPEPTIDASE"/>
    <property type="match status" value="1"/>
</dbReference>
<evidence type="ECO:0000256" key="4">
    <source>
        <dbReference type="ARBA" id="ARBA00022723"/>
    </source>
</evidence>
<dbReference type="InterPro" id="IPR023367">
    <property type="entry name" value="Peptidase_M42_dom2"/>
</dbReference>
<evidence type="ECO:0000256" key="1">
    <source>
        <dbReference type="ARBA" id="ARBA00006272"/>
    </source>
</evidence>
<dbReference type="PIRSF" id="PIRSF001123">
    <property type="entry name" value="PepA_GA"/>
    <property type="match status" value="1"/>
</dbReference>
<dbReference type="SUPFAM" id="SSF101821">
    <property type="entry name" value="Aminopeptidase/glucanase lid domain"/>
    <property type="match status" value="1"/>
</dbReference>
<keyword evidence="5" id="KW-0378">Hydrolase</keyword>
<dbReference type="EMBL" id="JADCKB010000006">
    <property type="protein sequence ID" value="MBE5039665.1"/>
    <property type="molecule type" value="Genomic_DNA"/>
</dbReference>
<feature type="binding site" evidence="8">
    <location>
        <position position="314"/>
    </location>
    <ligand>
        <name>Zn(2+)</name>
        <dbReference type="ChEBI" id="CHEBI:29105"/>
        <label>2</label>
    </ligand>
</feature>
<evidence type="ECO:0000256" key="7">
    <source>
        <dbReference type="PIRSR" id="PIRSR001123-1"/>
    </source>
</evidence>
<comment type="cofactor">
    <cofactor evidence="8">
        <name>a divalent metal cation</name>
        <dbReference type="ChEBI" id="CHEBI:60240"/>
    </cofactor>
    <text evidence="8">Binds 2 divalent metal cations per subunit.</text>
</comment>
<feature type="binding site" evidence="8">
    <location>
        <position position="174"/>
    </location>
    <ligand>
        <name>Zn(2+)</name>
        <dbReference type="ChEBI" id="CHEBI:29105"/>
        <label>2</label>
    </ligand>
</feature>
<proteinExistence type="inferred from homology"/>
<evidence type="ECO:0000256" key="8">
    <source>
        <dbReference type="PIRSR" id="PIRSR001123-2"/>
    </source>
</evidence>
<sequence length="344" mass="37405">MQLAERLKLLTEEEGLSSRETSAASMVQKILKEMEITSYIDGYGNVHGFLPAEEECAKTVLLEAHIDQIGLMVSGIDEKGYLKFVNLGGVDERILYGMEVMVLTDPPLYGVIGGFLPKKKEKEEAKNASVQDLRIDIGFSREESVKKVHVGDYVRLKGNTCSLLGNRISGAAMDNRAGMVAILSALEQTRKLKRVYHTDILFSTQEELGLHGAYTGVEADKTDFAISVDVTHGETPDSSEITGVFPLGCGAVICRGPNFKDDYTQQLIHLAKEKNVSHEIEVASGGSGTTAWAIQTIGSGIPVMLVSIPLRYMHTNVETLDIRDVQAVSDLLAAVLTGGMNLDE</sequence>
<evidence type="ECO:0000256" key="5">
    <source>
        <dbReference type="ARBA" id="ARBA00022801"/>
    </source>
</evidence>
<dbReference type="GO" id="GO:0006508">
    <property type="term" value="P:proteolysis"/>
    <property type="evidence" value="ECO:0007669"/>
    <property type="project" value="UniProtKB-KW"/>
</dbReference>
<dbReference type="RefSeq" id="WP_226392224.1">
    <property type="nucleotide sequence ID" value="NZ_JADCKB010000006.1"/>
</dbReference>
<feature type="binding site" evidence="8">
    <location>
        <position position="207"/>
    </location>
    <ligand>
        <name>Zn(2+)</name>
        <dbReference type="ChEBI" id="CHEBI:29105"/>
        <label>2</label>
    </ligand>
</feature>
<dbReference type="GO" id="GO:0004177">
    <property type="term" value="F:aminopeptidase activity"/>
    <property type="evidence" value="ECO:0007669"/>
    <property type="project" value="UniProtKB-UniRule"/>
</dbReference>
<accession>A0A9D5M2Z4</accession>
<dbReference type="InterPro" id="IPR051464">
    <property type="entry name" value="Peptidase_M42_aminopept"/>
</dbReference>
<dbReference type="Gene3D" id="3.40.630.10">
    <property type="entry name" value="Zn peptidases"/>
    <property type="match status" value="1"/>
</dbReference>
<keyword evidence="10" id="KW-1185">Reference proteome</keyword>
<organism evidence="9 10">
    <name type="scientific">Ructibacterium gallinarum</name>
    <dbReference type="NCBI Taxonomy" id="2779355"/>
    <lineage>
        <taxon>Bacteria</taxon>
        <taxon>Bacillati</taxon>
        <taxon>Bacillota</taxon>
        <taxon>Clostridia</taxon>
        <taxon>Eubacteriales</taxon>
        <taxon>Oscillospiraceae</taxon>
        <taxon>Ructibacterium</taxon>
    </lineage>
</organism>
<keyword evidence="4 8" id="KW-0479">Metal-binding</keyword>
<feature type="binding site" evidence="8">
    <location>
        <position position="229"/>
    </location>
    <ligand>
        <name>Zn(2+)</name>
        <dbReference type="ChEBI" id="CHEBI:29105"/>
        <label>1</label>
    </ligand>
</feature>
<reference evidence="9" key="1">
    <citation type="submission" date="2020-10" db="EMBL/GenBank/DDBJ databases">
        <title>ChiBAC.</title>
        <authorList>
            <person name="Zenner C."/>
            <person name="Hitch T.C.A."/>
            <person name="Clavel T."/>
        </authorList>
    </citation>
    <scope>NUCLEOTIDE SEQUENCE</scope>
    <source>
        <strain evidence="9">DSM 107454</strain>
    </source>
</reference>
<evidence type="ECO:0000256" key="3">
    <source>
        <dbReference type="ARBA" id="ARBA00022670"/>
    </source>
</evidence>
<name>A0A9D5M2Z4_9FIRM</name>
<evidence type="ECO:0000256" key="2">
    <source>
        <dbReference type="ARBA" id="ARBA00022438"/>
    </source>
</evidence>
<gene>
    <name evidence="9" type="ORF">INF28_04215</name>
</gene>
<feature type="binding site" evidence="8">
    <location>
        <position position="174"/>
    </location>
    <ligand>
        <name>Zn(2+)</name>
        <dbReference type="ChEBI" id="CHEBI:29105"/>
        <label>1</label>
    </ligand>
</feature>
<evidence type="ECO:0000256" key="6">
    <source>
        <dbReference type="PIRNR" id="PIRNR001123"/>
    </source>
</evidence>
<dbReference type="Gene3D" id="2.40.30.40">
    <property type="entry name" value="Peptidase M42, domain 2"/>
    <property type="match status" value="1"/>
</dbReference>
<comment type="similarity">
    <text evidence="1 6">Belongs to the peptidase M42 family.</text>
</comment>
<dbReference type="PANTHER" id="PTHR32481:SF0">
    <property type="entry name" value="AMINOPEPTIDASE YPDE-RELATED"/>
    <property type="match status" value="1"/>
</dbReference>
<dbReference type="GO" id="GO:0046872">
    <property type="term" value="F:metal ion binding"/>
    <property type="evidence" value="ECO:0007669"/>
    <property type="project" value="UniProtKB-UniRule"/>
</dbReference>
<evidence type="ECO:0000313" key="9">
    <source>
        <dbReference type="EMBL" id="MBE5039665.1"/>
    </source>
</evidence>
<feature type="active site" description="Proton acceptor" evidence="7">
    <location>
        <position position="206"/>
    </location>
</feature>
<dbReference type="InterPro" id="IPR008007">
    <property type="entry name" value="Peptidase_M42"/>
</dbReference>
<dbReference type="Pfam" id="PF05343">
    <property type="entry name" value="Peptidase_M42"/>
    <property type="match status" value="1"/>
</dbReference>
<protein>
    <submittedName>
        <fullName evidence="9">M42 family peptidase</fullName>
    </submittedName>
</protein>
<dbReference type="Proteomes" id="UP000806542">
    <property type="component" value="Unassembled WGS sequence"/>
</dbReference>
<feature type="binding site" evidence="8">
    <location>
        <position position="65"/>
    </location>
    <ligand>
        <name>Zn(2+)</name>
        <dbReference type="ChEBI" id="CHEBI:29105"/>
        <label>1</label>
    </ligand>
</feature>
<dbReference type="SUPFAM" id="SSF53187">
    <property type="entry name" value="Zn-dependent exopeptidases"/>
    <property type="match status" value="1"/>
</dbReference>
<keyword evidence="2" id="KW-0031">Aminopeptidase</keyword>
<dbReference type="AlphaFoldDB" id="A0A9D5M2Z4"/>
<comment type="caution">
    <text evidence="9">The sequence shown here is derived from an EMBL/GenBank/DDBJ whole genome shotgun (WGS) entry which is preliminary data.</text>
</comment>
<keyword evidence="3" id="KW-0645">Protease</keyword>